<feature type="compositionally biased region" description="Polar residues" evidence="1">
    <location>
        <begin position="1"/>
        <end position="12"/>
    </location>
</feature>
<feature type="compositionally biased region" description="Low complexity" evidence="1">
    <location>
        <begin position="15"/>
        <end position="33"/>
    </location>
</feature>
<keyword evidence="3" id="KW-1185">Reference proteome</keyword>
<protein>
    <submittedName>
        <fullName evidence="2">Uncharacterized protein</fullName>
    </submittedName>
</protein>
<organism evidence="2 3">
    <name type="scientific">Ralstonia phage RSA1</name>
    <dbReference type="NCBI Taxonomy" id="2993856"/>
    <lineage>
        <taxon>Viruses</taxon>
        <taxon>Duplodnaviria</taxon>
        <taxon>Heunggongvirae</taxon>
        <taxon>Uroviricota</taxon>
        <taxon>Caudoviricetes</taxon>
        <taxon>Peduoviridae</taxon>
        <taxon>Aresaunavirus</taxon>
        <taxon>Aresaunavirus RSA1</taxon>
    </lineage>
</organism>
<dbReference type="KEGG" id="vg:5247147"/>
<reference evidence="3" key="1">
    <citation type="journal article" date="2008" name="J. Bacteriol.">
        <title>Genomic characterization of Ralstonia solanacearum phage phiRSA1 and its related prophage (phiRSX) in strain GMI1000.</title>
        <authorList>
            <person name="Fujiwara A."/>
            <person name="Kawasaki T."/>
            <person name="Usami S."/>
            <person name="Fujie M."/>
            <person name="Yamada T."/>
        </authorList>
    </citation>
    <scope>NUCLEOTIDE SEQUENCE</scope>
</reference>
<sequence>MNTSPRFGTSHSLSRRSTAITTPASSPSRSAAKSSSAGCEVCRCRCGTSRAATTTTGNSRALLAGTAKTGWPRLTRNRPCRRSCDMPKFEVYPITNAGTRAGSSVFVNAADTRRAAAAGKYWLSVVGRRTRYVRAVPWYPERDMSMRGYVQRNPGKRV</sequence>
<dbReference type="EMBL" id="AB276040">
    <property type="protein sequence ID" value="BAF52422.1"/>
    <property type="molecule type" value="Genomic_DNA"/>
</dbReference>
<accession>A4PE67</accession>
<evidence type="ECO:0000256" key="1">
    <source>
        <dbReference type="SAM" id="MobiDB-lite"/>
    </source>
</evidence>
<evidence type="ECO:0000313" key="2">
    <source>
        <dbReference type="EMBL" id="BAF52422.1"/>
    </source>
</evidence>
<name>A4PE67_9CAUD</name>
<feature type="region of interest" description="Disordered" evidence="1">
    <location>
        <begin position="1"/>
        <end position="33"/>
    </location>
</feature>
<proteinExistence type="predicted"/>
<dbReference type="GeneID" id="5247147"/>
<dbReference type="Proteomes" id="UP000000227">
    <property type="component" value="Segment"/>
</dbReference>
<dbReference type="RefSeq" id="YP_001165294.1">
    <property type="nucleotide sequence ID" value="NC_009382.1"/>
</dbReference>
<evidence type="ECO:0000313" key="3">
    <source>
        <dbReference type="Proteomes" id="UP000000227"/>
    </source>
</evidence>